<feature type="transmembrane region" description="Helical" evidence="1">
    <location>
        <begin position="80"/>
        <end position="100"/>
    </location>
</feature>
<dbReference type="Pfam" id="PF07670">
    <property type="entry name" value="Gate"/>
    <property type="match status" value="1"/>
</dbReference>
<keyword evidence="1" id="KW-0812">Transmembrane</keyword>
<dbReference type="Proteomes" id="UP001164244">
    <property type="component" value="Chromosome"/>
</dbReference>
<keyword evidence="1" id="KW-1133">Transmembrane helix</keyword>
<evidence type="ECO:0000313" key="3">
    <source>
        <dbReference type="EMBL" id="UZG50974.1"/>
    </source>
</evidence>
<dbReference type="KEGG" id="vrg:OKW85_09835"/>
<dbReference type="AlphaFoldDB" id="A0AA46X4W0"/>
<proteinExistence type="predicted"/>
<evidence type="ECO:0000313" key="4">
    <source>
        <dbReference type="Proteomes" id="UP001164244"/>
    </source>
</evidence>
<evidence type="ECO:0000259" key="2">
    <source>
        <dbReference type="Pfam" id="PF07670"/>
    </source>
</evidence>
<gene>
    <name evidence="3" type="ORF">OKW85_09835</name>
</gene>
<dbReference type="InterPro" id="IPR011642">
    <property type="entry name" value="Gate_dom"/>
</dbReference>
<reference evidence="3" key="1">
    <citation type="submission" date="2022-11" db="EMBL/GenBank/DDBJ databases">
        <title>Complete genome sequence of Veillonella rogosae KCOM 3468 isolated from human Subgingival dental plaque of Chronic peridontitis Lesion.</title>
        <authorList>
            <person name="Park S.-N."/>
            <person name="Lim Y.K."/>
            <person name="Kook J.-K."/>
        </authorList>
    </citation>
    <scope>NUCLEOTIDE SEQUENCE</scope>
    <source>
        <strain evidence="3">KCOM 3468</strain>
    </source>
</reference>
<feature type="transmembrane region" description="Helical" evidence="1">
    <location>
        <begin position="17"/>
        <end position="36"/>
    </location>
</feature>
<dbReference type="RefSeq" id="WP_265138121.1">
    <property type="nucleotide sequence ID" value="NZ_CP110418.1"/>
</dbReference>
<feature type="transmembrane region" description="Helical" evidence="1">
    <location>
        <begin position="176"/>
        <end position="200"/>
    </location>
</feature>
<evidence type="ECO:0000256" key="1">
    <source>
        <dbReference type="SAM" id="Phobius"/>
    </source>
</evidence>
<accession>A0AA46X4W0</accession>
<feature type="domain" description="Nucleoside transporter/FeoB GTPase Gate" evidence="2">
    <location>
        <begin position="84"/>
        <end position="196"/>
    </location>
</feature>
<protein>
    <recommendedName>
        <fullName evidence="2">Nucleoside transporter/FeoB GTPase Gate domain-containing protein</fullName>
    </recommendedName>
</protein>
<organism evidence="3 4">
    <name type="scientific">Veillonella rogosae</name>
    <dbReference type="NCBI Taxonomy" id="423477"/>
    <lineage>
        <taxon>Bacteria</taxon>
        <taxon>Bacillati</taxon>
        <taxon>Bacillota</taxon>
        <taxon>Negativicutes</taxon>
        <taxon>Veillonellales</taxon>
        <taxon>Veillonellaceae</taxon>
        <taxon>Veillonella</taxon>
    </lineage>
</organism>
<dbReference type="EMBL" id="CP110418">
    <property type="protein sequence ID" value="UZG50974.1"/>
    <property type="molecule type" value="Genomic_DNA"/>
</dbReference>
<sequence length="226" mass="24394">MSDPNNEKNYTQFTKKVTIGCYIALAVAILFFSGLLNNVEGFKWLSALDFATISGKFGTMAHPAKNTFIGEGGVSARAGFLFALSLAPTVMLALGVLEILEHYGAIRAAHKLMTPLLKPILGIPGLTGLAMITDLQSTDAGAAITKDLYDNKLVDRKELTIMTAWQYSGAGMINNYVAIGSAIFAYLTVPIILPLIVVFVMKFFGGVVCRIALNTVFKGDFKDEQQ</sequence>
<keyword evidence="1" id="KW-0472">Membrane</keyword>
<name>A0AA46X4W0_9FIRM</name>